<reference evidence="1 2" key="1">
    <citation type="journal article" date="2013" name="Genome Announc.">
        <title>Genome Sequence of Thalassolituus oleivorans MIL-1 (DSM 14913T).</title>
        <authorList>
            <person name="Golyshin P.N."/>
            <person name="Werner J."/>
            <person name="Chernikova T.N."/>
            <person name="Tran H."/>
            <person name="Ferrer M."/>
            <person name="Yakimov M.M."/>
            <person name="Teeling H."/>
            <person name="Golyshina O.V."/>
        </authorList>
    </citation>
    <scope>NUCLEOTIDE SEQUENCE [LARGE SCALE GENOMIC DNA]</scope>
    <source>
        <strain evidence="1 2">MIL-1</strain>
    </source>
</reference>
<evidence type="ECO:0000313" key="1">
    <source>
        <dbReference type="EMBL" id="CCU70616.1"/>
    </source>
</evidence>
<evidence type="ECO:0008006" key="3">
    <source>
        <dbReference type="Google" id="ProtNLM"/>
    </source>
</evidence>
<dbReference type="GeneID" id="79175180"/>
<dbReference type="AlphaFoldDB" id="M5DMQ0"/>
<evidence type="ECO:0000313" key="2">
    <source>
        <dbReference type="Proteomes" id="UP000011866"/>
    </source>
</evidence>
<dbReference type="KEGG" id="tol:TOL_0168"/>
<name>M5DMQ0_9GAMM</name>
<dbReference type="STRING" id="187493.CN03_01450"/>
<sequence length="263" mass="29235">MPVVHSRAVGVLSGLLMSVGVFAIEPVQSAAPTFYPANSSSSLVVNEGIETPVETIDLAGDAIRLSGLNGLAEQVRNVAQQVLNLRAVPIGRQYDVAGSLAQRWAPLNVQRVLRSEFDSLNDVQQQDILTALEAPSVERARTLELEAIASQSSAEFRDYMSRLRTQAPAASRLALIEQLDNVQHFSSMMVLARNAAYPVLQEHLKDWQPTAGWAVKTQTQTREFLFYVHRHTSNEQLRELITQWQTPALQQWLQQLEPKLSAL</sequence>
<accession>M5DMQ0</accession>
<dbReference type="EMBL" id="HF680312">
    <property type="protein sequence ID" value="CCU70616.1"/>
    <property type="molecule type" value="Genomic_DNA"/>
</dbReference>
<keyword evidence="2" id="KW-1185">Reference proteome</keyword>
<organism evidence="1 2">
    <name type="scientific">Thalassolituus oleivorans MIL-1</name>
    <dbReference type="NCBI Taxonomy" id="1298593"/>
    <lineage>
        <taxon>Bacteria</taxon>
        <taxon>Pseudomonadati</taxon>
        <taxon>Pseudomonadota</taxon>
        <taxon>Gammaproteobacteria</taxon>
        <taxon>Oceanospirillales</taxon>
        <taxon>Oceanospirillaceae</taxon>
        <taxon>Thalassolituus</taxon>
    </lineage>
</organism>
<dbReference type="HOGENOM" id="CLU_1057417_0_0_6"/>
<gene>
    <name evidence="1" type="ORF">TOL_0168</name>
</gene>
<dbReference type="Proteomes" id="UP000011866">
    <property type="component" value="Chromosome"/>
</dbReference>
<dbReference type="RefSeq" id="WP_015485361.1">
    <property type="nucleotide sequence ID" value="NC_020888.1"/>
</dbReference>
<protein>
    <recommendedName>
        <fullName evidence="3">DUF2059 domain-containing protein</fullName>
    </recommendedName>
</protein>
<proteinExistence type="predicted"/>